<dbReference type="GO" id="GO:0005506">
    <property type="term" value="F:iron ion binding"/>
    <property type="evidence" value="ECO:0007669"/>
    <property type="project" value="InterPro"/>
</dbReference>
<dbReference type="EMBL" id="MU864494">
    <property type="protein sequence ID" value="KAK4184333.1"/>
    <property type="molecule type" value="Genomic_DNA"/>
</dbReference>
<feature type="binding site" description="axial binding residue" evidence="4">
    <location>
        <position position="489"/>
    </location>
    <ligand>
        <name>heme</name>
        <dbReference type="ChEBI" id="CHEBI:30413"/>
    </ligand>
    <ligandPart>
        <name>Fe</name>
        <dbReference type="ChEBI" id="CHEBI:18248"/>
    </ligandPart>
</feature>
<dbReference type="Proteomes" id="UP001302126">
    <property type="component" value="Unassembled WGS sequence"/>
</dbReference>
<dbReference type="CDD" id="cd11051">
    <property type="entry name" value="CYP59-like"/>
    <property type="match status" value="1"/>
</dbReference>
<dbReference type="PANTHER" id="PTHR24305:SF222">
    <property type="entry name" value="CYTOCHROME P450 MONOOXYGENASE STCS"/>
    <property type="match status" value="1"/>
</dbReference>
<gene>
    <name evidence="5" type="ORF">QBC35DRAFT_455407</name>
</gene>
<proteinExistence type="predicted"/>
<dbReference type="AlphaFoldDB" id="A0AAN6WMG2"/>
<dbReference type="GO" id="GO:0004497">
    <property type="term" value="F:monooxygenase activity"/>
    <property type="evidence" value="ECO:0007669"/>
    <property type="project" value="UniProtKB-KW"/>
</dbReference>
<keyword evidence="1 4" id="KW-0349">Heme</keyword>
<evidence type="ECO:0000313" key="6">
    <source>
        <dbReference type="Proteomes" id="UP001302126"/>
    </source>
</evidence>
<sequence>MLSNLILLALPLVIGYLIKRIYYTRYRQYAAFPQHKSSFFWGNLAVLNNYLNKWKDTPAIHIDHVLYDMQKDLGSPPIMLLDTRPIFQYPMVVISSHEVAEQVSKSSKLFPWSTPKSPTFSEFVHLIGPRSILTRESDDWKGLRKRYNPGFAPQHLMTLLPCILDKTDIFLDRLDGFCASGKDFSLMDMIVNLTFDIIGAVVMGIDFDAQLHDPSDGSRSQGEFIKRYEELVHAYQKKAGLSWPWWMQPRKEWKRQQLSKEVDVLLKKMIQEKHAERNFSPVEKTTARSVLNLSLQDTETLSEDFLNETVDQIKTFLFAGHDTTSILLSWIFYALARTPSVRKAVNAELDSIFGPETHPAVIRQKLLAPGGEELINRMTYTSAVIKEALRLWPPASTARMAAPGTNFVVTTPEGQNVCLDGLVIYNCAFMIQRDPRVFGETANEFIPERWLGDKSGIMSSSSNTDDQKEGGRRFPAAAWRPFERGPRNCIGQDLATIEARVIIACVSRRYDFTKVGLGELESDEKGRPILEENGRCYKVKSSVHNSQVVTAKPVDGMRMKVRRL</sequence>
<accession>A0AAN6WMG2</accession>
<dbReference type="PANTHER" id="PTHR24305">
    <property type="entry name" value="CYTOCHROME P450"/>
    <property type="match status" value="1"/>
</dbReference>
<evidence type="ECO:0000256" key="1">
    <source>
        <dbReference type="ARBA" id="ARBA00022617"/>
    </source>
</evidence>
<keyword evidence="3 4" id="KW-0408">Iron</keyword>
<dbReference type="InterPro" id="IPR001128">
    <property type="entry name" value="Cyt_P450"/>
</dbReference>
<protein>
    <submittedName>
        <fullName evidence="5">Sterigmatocystin biosynthesis P450 monooxygenase stcS</fullName>
    </submittedName>
</protein>
<dbReference type="InterPro" id="IPR050121">
    <property type="entry name" value="Cytochrome_P450_monoxygenase"/>
</dbReference>
<dbReference type="GO" id="GO:0020037">
    <property type="term" value="F:heme binding"/>
    <property type="evidence" value="ECO:0007669"/>
    <property type="project" value="InterPro"/>
</dbReference>
<reference evidence="5" key="2">
    <citation type="submission" date="2023-05" db="EMBL/GenBank/DDBJ databases">
        <authorList>
            <consortium name="Lawrence Berkeley National Laboratory"/>
            <person name="Steindorff A."/>
            <person name="Hensen N."/>
            <person name="Bonometti L."/>
            <person name="Westerberg I."/>
            <person name="Brannstrom I.O."/>
            <person name="Guillou S."/>
            <person name="Cros-Aarteil S."/>
            <person name="Calhoun S."/>
            <person name="Haridas S."/>
            <person name="Kuo A."/>
            <person name="Mondo S."/>
            <person name="Pangilinan J."/>
            <person name="Riley R."/>
            <person name="Labutti K."/>
            <person name="Andreopoulos B."/>
            <person name="Lipzen A."/>
            <person name="Chen C."/>
            <person name="Yanf M."/>
            <person name="Daum C."/>
            <person name="Ng V."/>
            <person name="Clum A."/>
            <person name="Ohm R."/>
            <person name="Martin F."/>
            <person name="Silar P."/>
            <person name="Natvig D."/>
            <person name="Lalanne C."/>
            <person name="Gautier V."/>
            <person name="Ament-Velasquez S.L."/>
            <person name="Kruys A."/>
            <person name="Hutchinson M.I."/>
            <person name="Powell A.J."/>
            <person name="Barry K."/>
            <person name="Miller A.N."/>
            <person name="Grigoriev I.V."/>
            <person name="Debuchy R."/>
            <person name="Gladieux P."/>
            <person name="Thoren M.H."/>
            <person name="Johannesson H."/>
        </authorList>
    </citation>
    <scope>NUCLEOTIDE SEQUENCE</scope>
    <source>
        <strain evidence="5">PSN309</strain>
    </source>
</reference>
<evidence type="ECO:0000256" key="4">
    <source>
        <dbReference type="PIRSR" id="PIRSR602401-1"/>
    </source>
</evidence>
<reference evidence="5" key="1">
    <citation type="journal article" date="2023" name="Mol. Phylogenet. Evol.">
        <title>Genome-scale phylogeny and comparative genomics of the fungal order Sordariales.</title>
        <authorList>
            <person name="Hensen N."/>
            <person name="Bonometti L."/>
            <person name="Westerberg I."/>
            <person name="Brannstrom I.O."/>
            <person name="Guillou S."/>
            <person name="Cros-Aarteil S."/>
            <person name="Calhoun S."/>
            <person name="Haridas S."/>
            <person name="Kuo A."/>
            <person name="Mondo S."/>
            <person name="Pangilinan J."/>
            <person name="Riley R."/>
            <person name="LaButti K."/>
            <person name="Andreopoulos B."/>
            <person name="Lipzen A."/>
            <person name="Chen C."/>
            <person name="Yan M."/>
            <person name="Daum C."/>
            <person name="Ng V."/>
            <person name="Clum A."/>
            <person name="Steindorff A."/>
            <person name="Ohm R.A."/>
            <person name="Martin F."/>
            <person name="Silar P."/>
            <person name="Natvig D.O."/>
            <person name="Lalanne C."/>
            <person name="Gautier V."/>
            <person name="Ament-Velasquez S.L."/>
            <person name="Kruys A."/>
            <person name="Hutchinson M.I."/>
            <person name="Powell A.J."/>
            <person name="Barry K."/>
            <person name="Miller A.N."/>
            <person name="Grigoriev I.V."/>
            <person name="Debuchy R."/>
            <person name="Gladieux P."/>
            <person name="Hiltunen Thoren M."/>
            <person name="Johannesson H."/>
        </authorList>
    </citation>
    <scope>NUCLEOTIDE SEQUENCE</scope>
    <source>
        <strain evidence="5">PSN309</strain>
    </source>
</reference>
<dbReference type="GO" id="GO:0016705">
    <property type="term" value="F:oxidoreductase activity, acting on paired donors, with incorporation or reduction of molecular oxygen"/>
    <property type="evidence" value="ECO:0007669"/>
    <property type="project" value="InterPro"/>
</dbReference>
<evidence type="ECO:0000256" key="3">
    <source>
        <dbReference type="ARBA" id="ARBA00023004"/>
    </source>
</evidence>
<dbReference type="PRINTS" id="PR00385">
    <property type="entry name" value="P450"/>
</dbReference>
<keyword evidence="6" id="KW-1185">Reference proteome</keyword>
<organism evidence="5 6">
    <name type="scientific">Podospora australis</name>
    <dbReference type="NCBI Taxonomy" id="1536484"/>
    <lineage>
        <taxon>Eukaryota</taxon>
        <taxon>Fungi</taxon>
        <taxon>Dikarya</taxon>
        <taxon>Ascomycota</taxon>
        <taxon>Pezizomycotina</taxon>
        <taxon>Sordariomycetes</taxon>
        <taxon>Sordariomycetidae</taxon>
        <taxon>Sordariales</taxon>
        <taxon>Podosporaceae</taxon>
        <taxon>Podospora</taxon>
    </lineage>
</organism>
<comment type="cofactor">
    <cofactor evidence="4">
        <name>heme</name>
        <dbReference type="ChEBI" id="CHEBI:30413"/>
    </cofactor>
</comment>
<keyword evidence="5" id="KW-0503">Monooxygenase</keyword>
<dbReference type="Pfam" id="PF00067">
    <property type="entry name" value="p450"/>
    <property type="match status" value="1"/>
</dbReference>
<keyword evidence="2 4" id="KW-0479">Metal-binding</keyword>
<dbReference type="InterPro" id="IPR002401">
    <property type="entry name" value="Cyt_P450_E_grp-I"/>
</dbReference>
<dbReference type="PRINTS" id="PR00463">
    <property type="entry name" value="EP450I"/>
</dbReference>
<evidence type="ECO:0000256" key="2">
    <source>
        <dbReference type="ARBA" id="ARBA00022723"/>
    </source>
</evidence>
<dbReference type="SUPFAM" id="SSF48264">
    <property type="entry name" value="Cytochrome P450"/>
    <property type="match status" value="1"/>
</dbReference>
<dbReference type="InterPro" id="IPR036396">
    <property type="entry name" value="Cyt_P450_sf"/>
</dbReference>
<name>A0AAN6WMG2_9PEZI</name>
<keyword evidence="5" id="KW-0560">Oxidoreductase</keyword>
<comment type="caution">
    <text evidence="5">The sequence shown here is derived from an EMBL/GenBank/DDBJ whole genome shotgun (WGS) entry which is preliminary data.</text>
</comment>
<dbReference type="Gene3D" id="1.10.630.10">
    <property type="entry name" value="Cytochrome P450"/>
    <property type="match status" value="1"/>
</dbReference>
<evidence type="ECO:0000313" key="5">
    <source>
        <dbReference type="EMBL" id="KAK4184333.1"/>
    </source>
</evidence>